<evidence type="ECO:0000256" key="1">
    <source>
        <dbReference type="SAM" id="Phobius"/>
    </source>
</evidence>
<evidence type="ECO:0000313" key="2">
    <source>
        <dbReference type="EMBL" id="CBY21497.1"/>
    </source>
</evidence>
<dbReference type="Proteomes" id="UP000011014">
    <property type="component" value="Unassembled WGS sequence"/>
</dbReference>
<protein>
    <submittedName>
        <fullName evidence="2">Uncharacterized protein</fullName>
    </submittedName>
</protein>
<dbReference type="Proteomes" id="UP000001307">
    <property type="component" value="Unassembled WGS sequence"/>
</dbReference>
<keyword evidence="1" id="KW-1133">Transmembrane helix</keyword>
<proteinExistence type="predicted"/>
<dbReference type="AlphaFoldDB" id="E4WWJ3"/>
<dbReference type="EMBL" id="FN654276">
    <property type="protein sequence ID" value="CBY30459.1"/>
    <property type="molecule type" value="Genomic_DNA"/>
</dbReference>
<keyword evidence="1" id="KW-0812">Transmembrane</keyword>
<organism evidence="2">
    <name type="scientific">Oikopleura dioica</name>
    <name type="common">Tunicate</name>
    <dbReference type="NCBI Taxonomy" id="34765"/>
    <lineage>
        <taxon>Eukaryota</taxon>
        <taxon>Metazoa</taxon>
        <taxon>Chordata</taxon>
        <taxon>Tunicata</taxon>
        <taxon>Appendicularia</taxon>
        <taxon>Copelata</taxon>
        <taxon>Oikopleuridae</taxon>
        <taxon>Oikopleura</taxon>
    </lineage>
</organism>
<dbReference type="EMBL" id="FN653017">
    <property type="protein sequence ID" value="CBY21497.1"/>
    <property type="molecule type" value="Genomic_DNA"/>
</dbReference>
<name>E4WWJ3_OIKDI</name>
<dbReference type="OrthoDB" id="10306845at2759"/>
<feature type="transmembrane region" description="Helical" evidence="1">
    <location>
        <begin position="113"/>
        <end position="131"/>
    </location>
</feature>
<keyword evidence="4" id="KW-1185">Reference proteome</keyword>
<accession>E4WWJ3</accession>
<gene>
    <name evidence="2" type="ORF">GSOID_T00009266001</name>
    <name evidence="3" type="ORF">GSOID_T00018326001</name>
</gene>
<keyword evidence="1" id="KW-0472">Membrane</keyword>
<dbReference type="InParanoid" id="E4WWJ3"/>
<evidence type="ECO:0000313" key="4">
    <source>
        <dbReference type="Proteomes" id="UP000001307"/>
    </source>
</evidence>
<sequence length="303" mass="35656">MDAIEKRANGVALNGLDEQRLRNHQLRMMRRAWLKDMKPSPREPLWPQHNLYWGASNFLRANFNFTNYWKLLSDKLFLAKGVRPFYPQAFFDELFYGRLANVPRMALWGSFRMLRYAVPVFILFFGVSALFEELALAKFPTCYGLLPTANRPQHYASFLGVYPSDKTFTTRLRNVEWNHDWINIMQFTPRMNPDAETYPRGTRMNWVTYQPIYPEDNYLLNENYGNGPGGLGNATETYRLVHATKPTGLYSKVEPGEVHYPMSTFFNRLYRACLNRQQADDYNWETDSRQWSIWHGDVKAAQE</sequence>
<reference evidence="2" key="1">
    <citation type="journal article" date="2010" name="Science">
        <title>Plasticity of animal genome architecture unmasked by rapid evolution of a pelagic tunicate.</title>
        <authorList>
            <person name="Denoeud F."/>
            <person name="Henriet S."/>
            <person name="Mungpakdee S."/>
            <person name="Aury J.M."/>
            <person name="Da Silva C."/>
            <person name="Brinkmann H."/>
            <person name="Mikhaleva J."/>
            <person name="Olsen L.C."/>
            <person name="Jubin C."/>
            <person name="Canestro C."/>
            <person name="Bouquet J.M."/>
            <person name="Danks G."/>
            <person name="Poulain J."/>
            <person name="Campsteijn C."/>
            <person name="Adamski M."/>
            <person name="Cross I."/>
            <person name="Yadetie F."/>
            <person name="Muffato M."/>
            <person name="Louis A."/>
            <person name="Butcher S."/>
            <person name="Tsagkogeorga G."/>
            <person name="Konrad A."/>
            <person name="Singh S."/>
            <person name="Jensen M.F."/>
            <person name="Cong E.H."/>
            <person name="Eikeseth-Otteraa H."/>
            <person name="Noel B."/>
            <person name="Anthouard V."/>
            <person name="Porcel B.M."/>
            <person name="Kachouri-Lafond R."/>
            <person name="Nishino A."/>
            <person name="Ugolini M."/>
            <person name="Chourrout P."/>
            <person name="Nishida H."/>
            <person name="Aasland R."/>
            <person name="Huzurbazar S."/>
            <person name="Westhof E."/>
            <person name="Delsuc F."/>
            <person name="Lehrach H."/>
            <person name="Reinhardt R."/>
            <person name="Weissenbach J."/>
            <person name="Roy S.W."/>
            <person name="Artiguenave F."/>
            <person name="Postlethwait J.H."/>
            <person name="Manak J.R."/>
            <person name="Thompson E.M."/>
            <person name="Jaillon O."/>
            <person name="Du Pasquier L."/>
            <person name="Boudinot P."/>
            <person name="Liberles D.A."/>
            <person name="Volff J.N."/>
            <person name="Philippe H."/>
            <person name="Lenhard B."/>
            <person name="Roest Crollius H."/>
            <person name="Wincker P."/>
            <person name="Chourrout D."/>
        </authorList>
    </citation>
    <scope>NUCLEOTIDE SEQUENCE [LARGE SCALE GENOMIC DNA]</scope>
</reference>
<evidence type="ECO:0000313" key="3">
    <source>
        <dbReference type="EMBL" id="CBY30459.1"/>
    </source>
</evidence>
<dbReference type="FunCoup" id="E4WWJ3">
    <property type="interactions" value="82"/>
</dbReference>